<reference evidence="2 3" key="1">
    <citation type="journal article" date="2012" name="Genome Biol.">
        <title>Genome and low-iron response of an oceanic diatom adapted to chronic iron limitation.</title>
        <authorList>
            <person name="Lommer M."/>
            <person name="Specht M."/>
            <person name="Roy A.S."/>
            <person name="Kraemer L."/>
            <person name="Andreson R."/>
            <person name="Gutowska M.A."/>
            <person name="Wolf J."/>
            <person name="Bergner S.V."/>
            <person name="Schilhabel M.B."/>
            <person name="Klostermeier U.C."/>
            <person name="Beiko R.G."/>
            <person name="Rosenstiel P."/>
            <person name="Hippler M."/>
            <person name="Laroche J."/>
        </authorList>
    </citation>
    <scope>NUCLEOTIDE SEQUENCE [LARGE SCALE GENOMIC DNA]</scope>
    <source>
        <strain evidence="2 3">CCMP1005</strain>
    </source>
</reference>
<name>K0TGN6_THAOC</name>
<proteinExistence type="predicted"/>
<evidence type="ECO:0000313" key="3">
    <source>
        <dbReference type="Proteomes" id="UP000266841"/>
    </source>
</evidence>
<feature type="compositionally biased region" description="Basic and acidic residues" evidence="1">
    <location>
        <begin position="367"/>
        <end position="378"/>
    </location>
</feature>
<accession>K0TGN6</accession>
<sequence>MDHAPRTTSLGPSLAFGNAAVCRRSCRAWALASLARPWDNSALLHVRQRQVGGHVLQLRPDSCVRACGTDRGQSDDGQVVCRQWMWTNAGGRTADSPSVREKRNAGQKEGLVSPVRFLSELEPIGDFVEGRRGLRAKRRRPRGGTWSAGLCLCSAAPRLVPDRASGRGLASRGRRPERERVAAAEGRNGAALPGTGSPDVRRSSPRGAGGVTTVTTGGQSAFAPRVRPADPTAAPAGSLARWKALPPQSRLASFKTGGFRRASEIDGAATPRDREVSDAHPRDGGRDEPTEDELPRARMARAEGLSGIAAPAPSIATRRSQESNGAKRERIAIRGGTQSSRIMIAWSHSSSNSRQLGRVSARTMRGIRGDDRAQGTEA</sequence>
<evidence type="ECO:0000256" key="1">
    <source>
        <dbReference type="SAM" id="MobiDB-lite"/>
    </source>
</evidence>
<organism evidence="2 3">
    <name type="scientific">Thalassiosira oceanica</name>
    <name type="common">Marine diatom</name>
    <dbReference type="NCBI Taxonomy" id="159749"/>
    <lineage>
        <taxon>Eukaryota</taxon>
        <taxon>Sar</taxon>
        <taxon>Stramenopiles</taxon>
        <taxon>Ochrophyta</taxon>
        <taxon>Bacillariophyta</taxon>
        <taxon>Coscinodiscophyceae</taxon>
        <taxon>Thalassiosirophycidae</taxon>
        <taxon>Thalassiosirales</taxon>
        <taxon>Thalassiosiraceae</taxon>
        <taxon>Thalassiosira</taxon>
    </lineage>
</organism>
<feature type="region of interest" description="Disordered" evidence="1">
    <location>
        <begin position="256"/>
        <end position="378"/>
    </location>
</feature>
<feature type="compositionally biased region" description="Polar residues" evidence="1">
    <location>
        <begin position="336"/>
        <end position="355"/>
    </location>
</feature>
<gene>
    <name evidence="2" type="ORF">THAOC_00222</name>
</gene>
<comment type="caution">
    <text evidence="2">The sequence shown here is derived from an EMBL/GenBank/DDBJ whole genome shotgun (WGS) entry which is preliminary data.</text>
</comment>
<evidence type="ECO:0000313" key="2">
    <source>
        <dbReference type="EMBL" id="EJK77913.1"/>
    </source>
</evidence>
<dbReference type="EMBL" id="AGNL01000244">
    <property type="protein sequence ID" value="EJK77913.1"/>
    <property type="molecule type" value="Genomic_DNA"/>
</dbReference>
<feature type="region of interest" description="Disordered" evidence="1">
    <location>
        <begin position="162"/>
        <end position="238"/>
    </location>
</feature>
<protein>
    <submittedName>
        <fullName evidence="2">Uncharacterized protein</fullName>
    </submittedName>
</protein>
<dbReference type="Proteomes" id="UP000266841">
    <property type="component" value="Unassembled WGS sequence"/>
</dbReference>
<feature type="compositionally biased region" description="Basic and acidic residues" evidence="1">
    <location>
        <begin position="319"/>
        <end position="332"/>
    </location>
</feature>
<keyword evidence="3" id="KW-1185">Reference proteome</keyword>
<feature type="compositionally biased region" description="Basic and acidic residues" evidence="1">
    <location>
        <begin position="271"/>
        <end position="296"/>
    </location>
</feature>
<dbReference type="AlphaFoldDB" id="K0TGN6"/>